<protein>
    <submittedName>
        <fullName evidence="1">Uncharacterized protein</fullName>
    </submittedName>
</protein>
<name>A0A7D9H496_9GAMM</name>
<dbReference type="EMBL" id="LR633967">
    <property type="protein sequence ID" value="VUX56123.1"/>
    <property type="molecule type" value="Genomic_DNA"/>
</dbReference>
<gene>
    <name evidence="1" type="ORF">JTBM06_V1_310004</name>
</gene>
<proteinExistence type="predicted"/>
<accession>A0A7D9H496</accession>
<dbReference type="AlphaFoldDB" id="A0A7D9H496"/>
<reference evidence="1" key="1">
    <citation type="submission" date="2019-07" db="EMBL/GenBank/DDBJ databases">
        <authorList>
            <person name="Weber M."/>
            <person name="Kostadinov I."/>
            <person name="Kostadinov D I."/>
        </authorList>
    </citation>
    <scope>NUCLEOTIDE SEQUENCE</scope>
    <source>
        <strain evidence="1">Gfbio:sag-sample-m06:053724c1-46a9-4a36-b237-ea2bf867836b</strain>
    </source>
</reference>
<organism evidence="1">
    <name type="scientific">uncultured Woeseiaceae bacterium</name>
    <dbReference type="NCBI Taxonomy" id="1983305"/>
    <lineage>
        <taxon>Bacteria</taxon>
        <taxon>Pseudomonadati</taxon>
        <taxon>Pseudomonadota</taxon>
        <taxon>Gammaproteobacteria</taxon>
        <taxon>Woeseiales</taxon>
        <taxon>Woeseiaceae</taxon>
        <taxon>environmental samples</taxon>
    </lineage>
</organism>
<sequence length="63" mass="7316">MEQATCVGADHPQTMISEIYISALLVDEALSDQVWKAWDKRKMSDFWAGWLWWTIVEPCSIDL</sequence>
<evidence type="ECO:0000313" key="1">
    <source>
        <dbReference type="EMBL" id="VUX56123.1"/>
    </source>
</evidence>